<dbReference type="PROSITE" id="PS50920">
    <property type="entry name" value="SOLCAR"/>
    <property type="match status" value="1"/>
</dbReference>
<keyword evidence="4 9" id="KW-0812">Transmembrane</keyword>
<evidence type="ECO:0000256" key="1">
    <source>
        <dbReference type="ARBA" id="ARBA00004225"/>
    </source>
</evidence>
<dbReference type="Gene3D" id="1.50.40.10">
    <property type="entry name" value="Mitochondrial carrier domain"/>
    <property type="match status" value="1"/>
</dbReference>
<dbReference type="EMBL" id="ML170159">
    <property type="protein sequence ID" value="TDL27304.1"/>
    <property type="molecule type" value="Genomic_DNA"/>
</dbReference>
<evidence type="ECO:0000256" key="10">
    <source>
        <dbReference type="RuleBase" id="RU000488"/>
    </source>
</evidence>
<dbReference type="GO" id="GO:0031966">
    <property type="term" value="C:mitochondrial membrane"/>
    <property type="evidence" value="ECO:0007669"/>
    <property type="project" value="UniProtKB-SubCell"/>
</dbReference>
<evidence type="ECO:0000256" key="7">
    <source>
        <dbReference type="ARBA" id="ARBA00023128"/>
    </source>
</evidence>
<dbReference type="InterPro" id="IPR023395">
    <property type="entry name" value="MCP_dom_sf"/>
</dbReference>
<accession>A0A4Y7QI37</accession>
<sequence length="369" mass="40450">MSAGTDGRSEQGSSFKAAAARTVSRGLALYFSRPVRLFRPSKVSGWTSLRGAANRDGVSLSPQYISTLVKQHGIFVIPRHFIPPLIINATLGTILWASYSQASSLLDRWNWHFSVKSAACGGVAGGTQALFAAPAENLRLIMEGRSHSGWSHAWKTVFLGADHAVPKTDITRQDLRRWRSWIREFGDMAGRGWDGWGWGCGKDVCGFAVFFSIFEVTRRSSSWAARTVAELVDGLPPPGQNTVMATYLPRIVHGTWLVSGGVAAGLSYELVGRPWDVARRIVYLQRAHYSTTSSKYSPTILQCISNHVRTEGLTSFFRRSSLTFDAETIYRAAPTRTQTAIRTLARVGPWGIAFLVWEALGPGIAGEVG</sequence>
<dbReference type="STRING" id="50990.A0A4Y7QI37"/>
<evidence type="ECO:0000256" key="3">
    <source>
        <dbReference type="ARBA" id="ARBA00022448"/>
    </source>
</evidence>
<dbReference type="VEuPathDB" id="FungiDB:BD410DRAFT_762087"/>
<dbReference type="SUPFAM" id="SSF103506">
    <property type="entry name" value="Mitochondrial carrier"/>
    <property type="match status" value="1"/>
</dbReference>
<evidence type="ECO:0000256" key="6">
    <source>
        <dbReference type="ARBA" id="ARBA00022989"/>
    </source>
</evidence>
<dbReference type="InterPro" id="IPR018108">
    <property type="entry name" value="MCP_transmembrane"/>
</dbReference>
<evidence type="ECO:0000256" key="8">
    <source>
        <dbReference type="ARBA" id="ARBA00023136"/>
    </source>
</evidence>
<keyword evidence="12" id="KW-1185">Reference proteome</keyword>
<gene>
    <name evidence="11" type="ORF">BD410DRAFT_762087</name>
</gene>
<dbReference type="PANTHER" id="PTHR45624:SF52">
    <property type="entry name" value="MITOCHONDRIAL CARRIER"/>
    <property type="match status" value="1"/>
</dbReference>
<comment type="subcellular location">
    <subcellularLocation>
        <location evidence="1">Mitochondrion membrane</location>
        <topology evidence="1">Multi-pass membrane protein</topology>
    </subcellularLocation>
</comment>
<name>A0A4Y7QI37_9AGAM</name>
<reference evidence="11 12" key="1">
    <citation type="submission" date="2018-06" db="EMBL/GenBank/DDBJ databases">
        <title>A transcriptomic atlas of mushroom development highlights an independent origin of complex multicellularity.</title>
        <authorList>
            <consortium name="DOE Joint Genome Institute"/>
            <person name="Krizsan K."/>
            <person name="Almasi E."/>
            <person name="Merenyi Z."/>
            <person name="Sahu N."/>
            <person name="Viragh M."/>
            <person name="Koszo T."/>
            <person name="Mondo S."/>
            <person name="Kiss B."/>
            <person name="Balint B."/>
            <person name="Kues U."/>
            <person name="Barry K."/>
            <person name="Hegedus J.C."/>
            <person name="Henrissat B."/>
            <person name="Johnson J."/>
            <person name="Lipzen A."/>
            <person name="Ohm R."/>
            <person name="Nagy I."/>
            <person name="Pangilinan J."/>
            <person name="Yan J."/>
            <person name="Xiong Y."/>
            <person name="Grigoriev I.V."/>
            <person name="Hibbett D.S."/>
            <person name="Nagy L.G."/>
        </authorList>
    </citation>
    <scope>NUCLEOTIDE SEQUENCE [LARGE SCALE GENOMIC DNA]</scope>
    <source>
        <strain evidence="11 12">SZMC22713</strain>
    </source>
</reference>
<evidence type="ECO:0000313" key="12">
    <source>
        <dbReference type="Proteomes" id="UP000294933"/>
    </source>
</evidence>
<evidence type="ECO:0000313" key="11">
    <source>
        <dbReference type="EMBL" id="TDL27304.1"/>
    </source>
</evidence>
<evidence type="ECO:0008006" key="13">
    <source>
        <dbReference type="Google" id="ProtNLM"/>
    </source>
</evidence>
<keyword evidence="7" id="KW-0496">Mitochondrion</keyword>
<comment type="similarity">
    <text evidence="2 10">Belongs to the mitochondrial carrier (TC 2.A.29) family.</text>
</comment>
<keyword evidence="6" id="KW-1133">Transmembrane helix</keyword>
<evidence type="ECO:0000256" key="4">
    <source>
        <dbReference type="ARBA" id="ARBA00022692"/>
    </source>
</evidence>
<evidence type="ECO:0000256" key="2">
    <source>
        <dbReference type="ARBA" id="ARBA00006375"/>
    </source>
</evidence>
<dbReference type="GO" id="GO:1990575">
    <property type="term" value="P:mitochondrial L-ornithine transmembrane transport"/>
    <property type="evidence" value="ECO:0007669"/>
    <property type="project" value="TreeGrafter"/>
</dbReference>
<dbReference type="Proteomes" id="UP000294933">
    <property type="component" value="Unassembled WGS sequence"/>
</dbReference>
<dbReference type="OrthoDB" id="3364892at2759"/>
<dbReference type="PANTHER" id="PTHR45624">
    <property type="entry name" value="MITOCHONDRIAL BASIC AMINO ACIDS TRANSPORTER-RELATED"/>
    <property type="match status" value="1"/>
</dbReference>
<feature type="repeat" description="Solcar" evidence="9">
    <location>
        <begin position="252"/>
        <end position="344"/>
    </location>
</feature>
<keyword evidence="8 9" id="KW-0472">Membrane</keyword>
<evidence type="ECO:0000256" key="9">
    <source>
        <dbReference type="PROSITE-ProRule" id="PRU00282"/>
    </source>
</evidence>
<dbReference type="InterPro" id="IPR050567">
    <property type="entry name" value="Mitochondrial_Carrier"/>
</dbReference>
<dbReference type="Pfam" id="PF00153">
    <property type="entry name" value="Mito_carr"/>
    <property type="match status" value="1"/>
</dbReference>
<dbReference type="GO" id="GO:0000064">
    <property type="term" value="F:L-ornithine transmembrane transporter activity"/>
    <property type="evidence" value="ECO:0007669"/>
    <property type="project" value="TreeGrafter"/>
</dbReference>
<protein>
    <recommendedName>
        <fullName evidence="13">Mitochondrial carrier</fullName>
    </recommendedName>
</protein>
<dbReference type="AlphaFoldDB" id="A0A4Y7QI37"/>
<organism evidence="11 12">
    <name type="scientific">Rickenella mellea</name>
    <dbReference type="NCBI Taxonomy" id="50990"/>
    <lineage>
        <taxon>Eukaryota</taxon>
        <taxon>Fungi</taxon>
        <taxon>Dikarya</taxon>
        <taxon>Basidiomycota</taxon>
        <taxon>Agaricomycotina</taxon>
        <taxon>Agaricomycetes</taxon>
        <taxon>Hymenochaetales</taxon>
        <taxon>Rickenellaceae</taxon>
        <taxon>Rickenella</taxon>
    </lineage>
</organism>
<keyword evidence="3 10" id="KW-0813">Transport</keyword>
<proteinExistence type="inferred from homology"/>
<keyword evidence="5" id="KW-0677">Repeat</keyword>
<evidence type="ECO:0000256" key="5">
    <source>
        <dbReference type="ARBA" id="ARBA00022737"/>
    </source>
</evidence>